<dbReference type="EMBL" id="CAJVAS010000012">
    <property type="protein sequence ID" value="CAG7629940.1"/>
    <property type="molecule type" value="Genomic_DNA"/>
</dbReference>
<reference evidence="4" key="1">
    <citation type="submission" date="2021-06" db="EMBL/GenBank/DDBJ databases">
        <authorList>
            <person name="Criscuolo A."/>
        </authorList>
    </citation>
    <scope>NUCLEOTIDE SEQUENCE</scope>
    <source>
        <strain evidence="4">CIP111600</strain>
    </source>
</reference>
<comment type="caution">
    <text evidence="4">The sequence shown here is derived from an EMBL/GenBank/DDBJ whole genome shotgun (WGS) entry which is preliminary data.</text>
</comment>
<dbReference type="InterPro" id="IPR045076">
    <property type="entry name" value="MutS"/>
</dbReference>
<evidence type="ECO:0000313" key="4">
    <source>
        <dbReference type="EMBL" id="CAG7629940.1"/>
    </source>
</evidence>
<accession>A0A916NQS4</accession>
<dbReference type="InterPro" id="IPR000432">
    <property type="entry name" value="DNA_mismatch_repair_MutS_C"/>
</dbReference>
<dbReference type="RefSeq" id="WP_218092903.1">
    <property type="nucleotide sequence ID" value="NZ_CAJVAS010000012.1"/>
</dbReference>
<dbReference type="PANTHER" id="PTHR11361">
    <property type="entry name" value="DNA MISMATCH REPAIR PROTEIN MUTS FAMILY MEMBER"/>
    <property type="match status" value="1"/>
</dbReference>
<protein>
    <submittedName>
        <fullName evidence="4">DNA mismatch repair protein MutS</fullName>
    </submittedName>
</protein>
<sequence length="569" mass="63709">MRIAMEEISLLWPSADERNAYGDEVRIAERSAADLGLEAVVRALCIELRYAPQTTKLLLNLCDNAEVLRFRLDVMEDFVDHPGLSDDLHTLLPMIRKLDSFKDRRALAAETKSPWPKLRNIAWQLEILELYLQCVNTMKSALSRHVPGLKSEGLLRLHRFLTELTGQEAYRSLERELPEFREKINGMSSVTIGINLDPELNAQEAVFLTVEPKPFKDKKRSIVSSLLGLKSVAEDFEGVPLFQNIMGVDTSPLTSALFKCLDEVLRATIEPIGKALQRYIHLYTDFVTELEFDIAFYAGAERLLRLLTAAGLPVCKPAIAPREERRYEVKHLYDVILSHGYVRKLPDADLSRAIIGNDVDFGTGGKLFILTGPNQGGKTTYTRAIGLAQLLCQAGIFVPGTSAVISPVEWIFTHFSEEEKPNINNGRLADESQKLSEIFTKGTSCSLLLLNESLSSTSPRDSYLLARDLVKGMKLIGCRSVFATHILELAKEVDQINRELPGEGELISMVAGVEQSGDEREKDSLAKSKRTYKVHPAPPCDMSFAHDIAREHGLLFDQIVARLKERKHP</sequence>
<dbReference type="GO" id="GO:0005524">
    <property type="term" value="F:ATP binding"/>
    <property type="evidence" value="ECO:0007669"/>
    <property type="project" value="UniProtKB-KW"/>
</dbReference>
<evidence type="ECO:0000259" key="3">
    <source>
        <dbReference type="SMART" id="SM00534"/>
    </source>
</evidence>
<name>A0A916NQS4_9BACL</name>
<dbReference type="Pfam" id="PF00488">
    <property type="entry name" value="MutS_V"/>
    <property type="match status" value="1"/>
</dbReference>
<dbReference type="PANTHER" id="PTHR11361:SF34">
    <property type="entry name" value="DNA MISMATCH REPAIR PROTEIN MSH1, MITOCHONDRIAL"/>
    <property type="match status" value="1"/>
</dbReference>
<dbReference type="Proteomes" id="UP000693672">
    <property type="component" value="Unassembled WGS sequence"/>
</dbReference>
<dbReference type="GO" id="GO:0030983">
    <property type="term" value="F:mismatched DNA binding"/>
    <property type="evidence" value="ECO:0007669"/>
    <property type="project" value="InterPro"/>
</dbReference>
<dbReference type="AlphaFoldDB" id="A0A916NQS4"/>
<keyword evidence="5" id="KW-1185">Reference proteome</keyword>
<evidence type="ECO:0000313" key="5">
    <source>
        <dbReference type="Proteomes" id="UP000693672"/>
    </source>
</evidence>
<keyword evidence="1" id="KW-0547">Nucleotide-binding</keyword>
<organism evidence="4 5">
    <name type="scientific">Paenibacillus solanacearum</name>
    <dbReference type="NCBI Taxonomy" id="2048548"/>
    <lineage>
        <taxon>Bacteria</taxon>
        <taxon>Bacillati</taxon>
        <taxon>Bacillota</taxon>
        <taxon>Bacilli</taxon>
        <taxon>Bacillales</taxon>
        <taxon>Paenibacillaceae</taxon>
        <taxon>Paenibacillus</taxon>
    </lineage>
</organism>
<keyword evidence="2" id="KW-0067">ATP-binding</keyword>
<gene>
    <name evidence="4" type="primary">mutS_1</name>
    <name evidence="4" type="ORF">PAESOLCIP111_03151</name>
</gene>
<dbReference type="GO" id="GO:0006298">
    <property type="term" value="P:mismatch repair"/>
    <property type="evidence" value="ECO:0007669"/>
    <property type="project" value="InterPro"/>
</dbReference>
<dbReference type="GO" id="GO:0140664">
    <property type="term" value="F:ATP-dependent DNA damage sensor activity"/>
    <property type="evidence" value="ECO:0007669"/>
    <property type="project" value="InterPro"/>
</dbReference>
<proteinExistence type="predicted"/>
<evidence type="ECO:0000256" key="2">
    <source>
        <dbReference type="ARBA" id="ARBA00022840"/>
    </source>
</evidence>
<dbReference type="SMART" id="SM00534">
    <property type="entry name" value="MUTSac"/>
    <property type="match status" value="1"/>
</dbReference>
<feature type="domain" description="DNA mismatch repair proteins mutS family" evidence="3">
    <location>
        <begin position="365"/>
        <end position="561"/>
    </location>
</feature>
<evidence type="ECO:0000256" key="1">
    <source>
        <dbReference type="ARBA" id="ARBA00022741"/>
    </source>
</evidence>